<dbReference type="AlphaFoldDB" id="A0A6J6BJL3"/>
<dbReference type="PANTHER" id="PTHR45947:SF3">
    <property type="entry name" value="SULFOQUINOVOSYL TRANSFERASE SQD2"/>
    <property type="match status" value="1"/>
</dbReference>
<sequence length="401" mass="45347">MNLLFIHEVNWRDKVTFEIHDIPELLSIAGHSVFFIDYPEVSLDRKKLKYRFFRTTFSRIQSRTHNGSTVELRTPGRILPGMADRLVASLTFVPLLIKTIRSEKIDLIVLYGVPTNGWQTVLVSKLLQIPVIFRAIDVSHLLRGSLFRNLIRTAERFIYRNVNHISVHNAALAEYCVSFGASPESISINYPRFDTNRFAPSLRDQNLAKNYGISEKHKVVFYRGTLYRFCGLEKFLELFAETLHSDPNILVLIIGSGEAEKDISDAIQRLKIQSQVIMRPFVDYSELVKYICLADVSVNTFVPSLVTDCALPGRALQSLACGIPVVSTPLKGLISYTGDSKSVVYAPLGIEFINAVNDLLQNKPEREKLSVAGRELIASKGNWQDFTTEFVELCQSVMARK</sequence>
<proteinExistence type="predicted"/>
<evidence type="ECO:0000259" key="1">
    <source>
        <dbReference type="Pfam" id="PF00534"/>
    </source>
</evidence>
<accession>A0A6J6BJL3</accession>
<dbReference type="InterPro" id="IPR001296">
    <property type="entry name" value="Glyco_trans_1"/>
</dbReference>
<organism evidence="3">
    <name type="scientific">freshwater metagenome</name>
    <dbReference type="NCBI Taxonomy" id="449393"/>
    <lineage>
        <taxon>unclassified sequences</taxon>
        <taxon>metagenomes</taxon>
        <taxon>ecological metagenomes</taxon>
    </lineage>
</organism>
<dbReference type="Pfam" id="PF00534">
    <property type="entry name" value="Glycos_transf_1"/>
    <property type="match status" value="1"/>
</dbReference>
<feature type="domain" description="Glycosyltransferase subfamily 4-like N-terminal" evidence="2">
    <location>
        <begin position="72"/>
        <end position="187"/>
    </location>
</feature>
<feature type="domain" description="Glycosyl transferase family 1" evidence="1">
    <location>
        <begin position="207"/>
        <end position="375"/>
    </location>
</feature>
<dbReference type="Gene3D" id="3.40.50.2000">
    <property type="entry name" value="Glycogen Phosphorylase B"/>
    <property type="match status" value="2"/>
</dbReference>
<dbReference type="SUPFAM" id="SSF53756">
    <property type="entry name" value="UDP-Glycosyltransferase/glycogen phosphorylase"/>
    <property type="match status" value="1"/>
</dbReference>
<dbReference type="EMBL" id="CAEZSE010000138">
    <property type="protein sequence ID" value="CAB4539300.1"/>
    <property type="molecule type" value="Genomic_DNA"/>
</dbReference>
<gene>
    <name evidence="3" type="ORF">UFOPK1353_00835</name>
    <name evidence="4" type="ORF">UFOPK2292_00509</name>
</gene>
<evidence type="ECO:0000259" key="2">
    <source>
        <dbReference type="Pfam" id="PF13579"/>
    </source>
</evidence>
<protein>
    <submittedName>
        <fullName evidence="3">Unannotated protein</fullName>
    </submittedName>
</protein>
<evidence type="ECO:0000313" key="4">
    <source>
        <dbReference type="EMBL" id="CAB4665016.1"/>
    </source>
</evidence>
<reference evidence="3" key="1">
    <citation type="submission" date="2020-05" db="EMBL/GenBank/DDBJ databases">
        <authorList>
            <person name="Chiriac C."/>
            <person name="Salcher M."/>
            <person name="Ghai R."/>
            <person name="Kavagutti S V."/>
        </authorList>
    </citation>
    <scope>NUCLEOTIDE SEQUENCE</scope>
</reference>
<dbReference type="InterPro" id="IPR028098">
    <property type="entry name" value="Glyco_trans_4-like_N"/>
</dbReference>
<name>A0A6J6BJL3_9ZZZZ</name>
<evidence type="ECO:0000313" key="3">
    <source>
        <dbReference type="EMBL" id="CAB4539300.1"/>
    </source>
</evidence>
<dbReference type="PANTHER" id="PTHR45947">
    <property type="entry name" value="SULFOQUINOVOSYL TRANSFERASE SQD2"/>
    <property type="match status" value="1"/>
</dbReference>
<dbReference type="GO" id="GO:0016758">
    <property type="term" value="F:hexosyltransferase activity"/>
    <property type="evidence" value="ECO:0007669"/>
    <property type="project" value="TreeGrafter"/>
</dbReference>
<dbReference type="Pfam" id="PF13579">
    <property type="entry name" value="Glyco_trans_4_4"/>
    <property type="match status" value="1"/>
</dbReference>
<dbReference type="InterPro" id="IPR050194">
    <property type="entry name" value="Glycosyltransferase_grp1"/>
</dbReference>
<dbReference type="EMBL" id="CAEZWU010000056">
    <property type="protein sequence ID" value="CAB4665016.1"/>
    <property type="molecule type" value="Genomic_DNA"/>
</dbReference>